<dbReference type="Proteomes" id="UP000663834">
    <property type="component" value="Unassembled WGS sequence"/>
</dbReference>
<evidence type="ECO:0000313" key="6">
    <source>
        <dbReference type="EMBL" id="CAF1593197.1"/>
    </source>
</evidence>
<evidence type="ECO:0000256" key="3">
    <source>
        <dbReference type="ARBA" id="ARBA00023180"/>
    </source>
</evidence>
<sequence length="421" mass="45340">MVLHGRLVYAWLPLLVFLLQAFHGSFAEGSCSRNNGGCGKNALCSENRKTSAIKCTCKTGYTNTGSTVHVVCKDSCTIKNGGCGPHVVCSHHAKTNAVQCTCKAGYTNKGSGSKVICTVTIPANSKWSQNGVTIAGGNGVGGAANQFNYPYGLFVDDNQTAVIADFGNHRIMQWKNGDTTNGQVVAGGTGGGNALNQLNGPTDVLIDKETDSLIICDFHNNRIVRWSRRSGTTQGEILIYNINCHGLSMDEQRNLYVTDFGKHEVRRYQFGENIGTLMAGGNGKGDGPNQLNGPTYLFVDRQQNVYVSDFYNNRVMKWNKGAIEGIVVAGGQGQGGALTQLNGPYELFVDTLGALYVTDLRNYRVMRWTQRATQGTVIVGGNGAGAGANQFNVPIGLSFDRYGNLYVVDALNSRVQRFSIE</sequence>
<name>A0A816ACD3_9BILA</name>
<dbReference type="EMBL" id="CAJNOW010011105">
    <property type="protein sequence ID" value="CAF1593197.1"/>
    <property type="molecule type" value="Genomic_DNA"/>
</dbReference>
<dbReference type="PANTHER" id="PTHR10680">
    <property type="entry name" value="PEPTIDYL-GLYCINE ALPHA-AMIDATING MONOOXYGENASE"/>
    <property type="match status" value="1"/>
</dbReference>
<accession>A0A816ACD3</accession>
<dbReference type="PROSITE" id="PS51125">
    <property type="entry name" value="NHL"/>
    <property type="match status" value="1"/>
</dbReference>
<dbReference type="OrthoDB" id="286301at2759"/>
<dbReference type="InterPro" id="IPR011042">
    <property type="entry name" value="6-blade_b-propeller_TolB-like"/>
</dbReference>
<feature type="repeat" description="NHL" evidence="4">
    <location>
        <begin position="284"/>
        <end position="321"/>
    </location>
</feature>
<evidence type="ECO:0000256" key="4">
    <source>
        <dbReference type="PROSITE-ProRule" id="PRU00504"/>
    </source>
</evidence>
<keyword evidence="1 5" id="KW-0732">Signal</keyword>
<organism evidence="6 7">
    <name type="scientific">Rotaria magnacalcarata</name>
    <dbReference type="NCBI Taxonomy" id="392030"/>
    <lineage>
        <taxon>Eukaryota</taxon>
        <taxon>Metazoa</taxon>
        <taxon>Spiralia</taxon>
        <taxon>Gnathifera</taxon>
        <taxon>Rotifera</taxon>
        <taxon>Eurotatoria</taxon>
        <taxon>Bdelloidea</taxon>
        <taxon>Philodinida</taxon>
        <taxon>Philodinidae</taxon>
        <taxon>Rotaria</taxon>
    </lineage>
</organism>
<keyword evidence="3" id="KW-0325">Glycoprotein</keyword>
<dbReference type="Gene3D" id="2.120.10.30">
    <property type="entry name" value="TolB, C-terminal domain"/>
    <property type="match status" value="3"/>
</dbReference>
<evidence type="ECO:0000256" key="2">
    <source>
        <dbReference type="ARBA" id="ARBA00022737"/>
    </source>
</evidence>
<feature type="chain" id="PRO_5032944014" evidence="5">
    <location>
        <begin position="28"/>
        <end position="421"/>
    </location>
</feature>
<dbReference type="CDD" id="cd05819">
    <property type="entry name" value="NHL"/>
    <property type="match status" value="1"/>
</dbReference>
<evidence type="ECO:0000313" key="7">
    <source>
        <dbReference type="Proteomes" id="UP000663834"/>
    </source>
</evidence>
<evidence type="ECO:0000256" key="5">
    <source>
        <dbReference type="SAM" id="SignalP"/>
    </source>
</evidence>
<keyword evidence="2" id="KW-0677">Repeat</keyword>
<dbReference type="InterPro" id="IPR001258">
    <property type="entry name" value="NHL_repeat"/>
</dbReference>
<gene>
    <name evidence="6" type="ORF">KQP761_LOCUS21419</name>
</gene>
<proteinExistence type="predicted"/>
<dbReference type="Gene3D" id="2.10.25.10">
    <property type="entry name" value="Laminin"/>
    <property type="match status" value="1"/>
</dbReference>
<evidence type="ECO:0000256" key="1">
    <source>
        <dbReference type="ARBA" id="ARBA00022729"/>
    </source>
</evidence>
<dbReference type="PANTHER" id="PTHR10680:SF28">
    <property type="entry name" value="SMP-30_GLUCONOLACTONASE_LRE-LIKE REGION DOMAIN-CONTAINING PROTEIN"/>
    <property type="match status" value="1"/>
</dbReference>
<dbReference type="GO" id="GO:0005576">
    <property type="term" value="C:extracellular region"/>
    <property type="evidence" value="ECO:0007669"/>
    <property type="project" value="TreeGrafter"/>
</dbReference>
<reference evidence="6" key="1">
    <citation type="submission" date="2021-02" db="EMBL/GenBank/DDBJ databases">
        <authorList>
            <person name="Nowell W R."/>
        </authorList>
    </citation>
    <scope>NUCLEOTIDE SEQUENCE</scope>
</reference>
<dbReference type="AlphaFoldDB" id="A0A816ACD3"/>
<protein>
    <submittedName>
        <fullName evidence="6">Uncharacterized protein</fullName>
    </submittedName>
</protein>
<dbReference type="SUPFAM" id="SSF101898">
    <property type="entry name" value="NHL repeat"/>
    <property type="match status" value="1"/>
</dbReference>
<dbReference type="SUPFAM" id="SSF57196">
    <property type="entry name" value="EGF/Laminin"/>
    <property type="match status" value="1"/>
</dbReference>
<feature type="signal peptide" evidence="5">
    <location>
        <begin position="1"/>
        <end position="27"/>
    </location>
</feature>
<comment type="caution">
    <text evidence="6">The sequence shown here is derived from an EMBL/GenBank/DDBJ whole genome shotgun (WGS) entry which is preliminary data.</text>
</comment>